<dbReference type="AlphaFoldDB" id="M7N7G3"/>
<protein>
    <recommendedName>
        <fullName evidence="1">Thoeris protein ThsB TIR-like domain-containing protein</fullName>
    </recommendedName>
</protein>
<keyword evidence="3" id="KW-1185">Reference proteome</keyword>
<name>M7N7G3_9FLAO</name>
<dbReference type="PATRIC" id="fig|1137281.3.peg.2278"/>
<dbReference type="EMBL" id="ANLA01000017">
    <property type="protein sequence ID" value="EMQ94378.1"/>
    <property type="molecule type" value="Genomic_DNA"/>
</dbReference>
<proteinExistence type="predicted"/>
<dbReference type="eggNOG" id="ENOG5030DRP">
    <property type="taxonomic scope" value="Bacteria"/>
</dbReference>
<dbReference type="OrthoDB" id="9811746at2"/>
<gene>
    <name evidence="2" type="ORF">D778_00846</name>
</gene>
<evidence type="ECO:0000313" key="2">
    <source>
        <dbReference type="EMBL" id="EMQ94378.1"/>
    </source>
</evidence>
<comment type="caution">
    <text evidence="2">The sequence shown here is derived from an EMBL/GenBank/DDBJ whole genome shotgun (WGS) entry which is preliminary data.</text>
</comment>
<dbReference type="Pfam" id="PF08937">
    <property type="entry name" value="ThsB_TIR"/>
    <property type="match status" value="1"/>
</dbReference>
<reference evidence="2 3" key="1">
    <citation type="submission" date="2012-12" db="EMBL/GenBank/DDBJ databases">
        <title>Genome assembly of Formosa sp. AK20.</title>
        <authorList>
            <person name="Kumar R."/>
            <person name="Khatri I."/>
            <person name="Vaidya B."/>
            <person name="Subramanian S."/>
            <person name="Pinnaka A."/>
        </authorList>
    </citation>
    <scope>NUCLEOTIDE SEQUENCE [LARGE SCALE GENOMIC DNA]</scope>
    <source>
        <strain evidence="2 3">AK20</strain>
    </source>
</reference>
<sequence length="263" mass="30134">MDKWADFCVSQIKWNESGKQIEEFIVHEDTGDSLTSGSNKSRNWVIQKIDNNKTFCTVQLNETGKWNKTSNIRLENGALKWNDSSLPLIQTKRKTFISYYHKDDQSSKEAFKNLTSDLIINKSVEDGDIDSDVSDEYIKQLIQKGYLSDTTVLVILIGPNTKCRKHIDWEISGALNLKVGDHFAGLLGLKLPSHPDYGTGKYSYSEQPQRLTDNLKSGYAIIRDFTTDRKKLQEYIELAFKKRSSNSDDRTNSRIQMKRNTCS</sequence>
<dbReference type="RefSeq" id="WP_007650744.1">
    <property type="nucleotide sequence ID" value="NZ_ANLA01000017.1"/>
</dbReference>
<organism evidence="2 3">
    <name type="scientific">Xanthomarina gelatinilytica</name>
    <dbReference type="NCBI Taxonomy" id="1137281"/>
    <lineage>
        <taxon>Bacteria</taxon>
        <taxon>Pseudomonadati</taxon>
        <taxon>Bacteroidota</taxon>
        <taxon>Flavobacteriia</taxon>
        <taxon>Flavobacteriales</taxon>
        <taxon>Flavobacteriaceae</taxon>
        <taxon>Xanthomarina</taxon>
    </lineage>
</organism>
<dbReference type="Proteomes" id="UP000012024">
    <property type="component" value="Unassembled WGS sequence"/>
</dbReference>
<dbReference type="GeneID" id="98642125"/>
<accession>M7N7G3</accession>
<dbReference type="InterPro" id="IPR015032">
    <property type="entry name" value="ThsB__TIR-like_domain"/>
</dbReference>
<evidence type="ECO:0000259" key="1">
    <source>
        <dbReference type="Pfam" id="PF08937"/>
    </source>
</evidence>
<evidence type="ECO:0000313" key="3">
    <source>
        <dbReference type="Proteomes" id="UP000012024"/>
    </source>
</evidence>
<feature type="domain" description="Thoeris protein ThsB TIR-like" evidence="1">
    <location>
        <begin position="96"/>
        <end position="188"/>
    </location>
</feature>